<gene>
    <name evidence="2" type="ORF">C2E20_3280</name>
</gene>
<name>A0A2P6VGL9_9CHLO</name>
<sequence>MSSEESRESASGESSNAGWPAVSRLVRYGIGMLERGERPPPLPEALYEWPDAIVPGVSIGALVGAHKHWEARSRAPAPAFPPPRTLSWEVRRLFRFIDSAQRGVLSVGGLAALYFGVELLAGVYRGERWLVTDSFLGGVAAAGAYTVHAVTHTPTWPPQNLKQRLAVILMVAFGEGLWKRGRVEARKIEAAEAAAAEKERVRQEMVAARQGSNAVSLLLAQLEAQRQGGPPAGTGQQAAPQGQERQQQEQQQQQQRTNGDPPLEAASPRSVPAGQAEQGWWRWR</sequence>
<organism evidence="2 3">
    <name type="scientific">Micractinium conductrix</name>
    <dbReference type="NCBI Taxonomy" id="554055"/>
    <lineage>
        <taxon>Eukaryota</taxon>
        <taxon>Viridiplantae</taxon>
        <taxon>Chlorophyta</taxon>
        <taxon>core chlorophytes</taxon>
        <taxon>Trebouxiophyceae</taxon>
        <taxon>Chlorellales</taxon>
        <taxon>Chlorellaceae</taxon>
        <taxon>Chlorella clade</taxon>
        <taxon>Micractinium</taxon>
    </lineage>
</organism>
<evidence type="ECO:0000313" key="2">
    <source>
        <dbReference type="EMBL" id="PSC73223.1"/>
    </source>
</evidence>
<evidence type="ECO:0000313" key="3">
    <source>
        <dbReference type="Proteomes" id="UP000239649"/>
    </source>
</evidence>
<comment type="caution">
    <text evidence="2">The sequence shown here is derived from an EMBL/GenBank/DDBJ whole genome shotgun (WGS) entry which is preliminary data.</text>
</comment>
<reference evidence="2 3" key="1">
    <citation type="journal article" date="2018" name="Plant J.">
        <title>Genome sequences of Chlorella sorokiniana UTEX 1602 and Micractinium conductrix SAG 241.80: implications to maltose excretion by a green alga.</title>
        <authorList>
            <person name="Arriola M.B."/>
            <person name="Velmurugan N."/>
            <person name="Zhang Y."/>
            <person name="Plunkett M.H."/>
            <person name="Hondzo H."/>
            <person name="Barney B.M."/>
        </authorList>
    </citation>
    <scope>NUCLEOTIDE SEQUENCE [LARGE SCALE GENOMIC DNA]</scope>
    <source>
        <strain evidence="2 3">SAG 241.80</strain>
    </source>
</reference>
<dbReference type="AlphaFoldDB" id="A0A2P6VGL9"/>
<feature type="region of interest" description="Disordered" evidence="1">
    <location>
        <begin position="226"/>
        <end position="284"/>
    </location>
</feature>
<feature type="compositionally biased region" description="Low complexity" evidence="1">
    <location>
        <begin position="227"/>
        <end position="256"/>
    </location>
</feature>
<dbReference type="EMBL" id="LHPF02000007">
    <property type="protein sequence ID" value="PSC73223.1"/>
    <property type="molecule type" value="Genomic_DNA"/>
</dbReference>
<proteinExistence type="predicted"/>
<evidence type="ECO:0000256" key="1">
    <source>
        <dbReference type="SAM" id="MobiDB-lite"/>
    </source>
</evidence>
<accession>A0A2P6VGL9</accession>
<protein>
    <submittedName>
        <fullName evidence="2">Haloacid dehalogenase</fullName>
    </submittedName>
</protein>
<keyword evidence="3" id="KW-1185">Reference proteome</keyword>
<dbReference type="Proteomes" id="UP000239649">
    <property type="component" value="Unassembled WGS sequence"/>
</dbReference>